<evidence type="ECO:0000256" key="1">
    <source>
        <dbReference type="SAM" id="MobiDB-lite"/>
    </source>
</evidence>
<dbReference type="EMBL" id="KF826616">
    <property type="protein sequence ID" value="AIS85257.1"/>
    <property type="molecule type" value="Genomic_DNA"/>
</dbReference>
<protein>
    <submittedName>
        <fullName evidence="2">Uncharacterized protein</fullName>
    </submittedName>
</protein>
<name>A0A097CRG2_9ACTN</name>
<accession>A0A097CRG2</accession>
<sequence>MRHLDHRARGGGPVDEHRAPGPPVGTGGQVAAALPTGSRIDPVPSLKPQFSEEPIGILRLVAPRHQRPSRPRSRTPFRRIRITVRPHSRQRPGQLINKPRHIQLDGG</sequence>
<proteinExistence type="predicted"/>
<feature type="region of interest" description="Disordered" evidence="1">
    <location>
        <begin position="87"/>
        <end position="107"/>
    </location>
</feature>
<organism evidence="2">
    <name type="scientific">Verrucosispora sp. MS100047</name>
    <dbReference type="NCBI Taxonomy" id="1410949"/>
    <lineage>
        <taxon>Bacteria</taxon>
        <taxon>Bacillati</taxon>
        <taxon>Actinomycetota</taxon>
        <taxon>Actinomycetes</taxon>
        <taxon>Micromonosporales</taxon>
        <taxon>Micromonosporaceae</taxon>
        <taxon>Micromonospora</taxon>
    </lineage>
</organism>
<dbReference type="AlphaFoldDB" id="A0A097CRG2"/>
<reference evidence="2" key="1">
    <citation type="journal article" date="2016" name="Appl. Microbiol. Biotechnol.">
        <title>Anti-MRSA and anti-TB metabolites from marine-derived Verrucosispora sp. MS100047.</title>
        <authorList>
            <person name="Huang P."/>
            <person name="Xie F."/>
            <person name="Ren B."/>
            <person name="Wang Q."/>
            <person name="Wang J."/>
            <person name="Wang Q."/>
            <person name="Abdel-Mageed W.M."/>
            <person name="Liu M."/>
            <person name="Han J."/>
            <person name="Oyeleye A."/>
            <person name="Shen J."/>
            <person name="Song F."/>
            <person name="Dai H."/>
            <person name="Liu X."/>
            <person name="Zhang L."/>
        </authorList>
    </citation>
    <scope>NUCLEOTIDE SEQUENCE</scope>
    <source>
        <strain evidence="2">MS100047</strain>
    </source>
</reference>
<gene>
    <name evidence="2" type="ORF">VASRM7_18</name>
</gene>
<feature type="region of interest" description="Disordered" evidence="1">
    <location>
        <begin position="1"/>
        <end position="48"/>
    </location>
</feature>
<evidence type="ECO:0000313" key="2">
    <source>
        <dbReference type="EMBL" id="AIS85257.1"/>
    </source>
</evidence>